<reference evidence="5 6" key="1">
    <citation type="journal article" date="2015" name="Nature">
        <title>rRNA introns, odd ribosomes, and small enigmatic genomes across a large radiation of phyla.</title>
        <authorList>
            <person name="Brown C.T."/>
            <person name="Hug L.A."/>
            <person name="Thomas B.C."/>
            <person name="Sharon I."/>
            <person name="Castelle C.J."/>
            <person name="Singh A."/>
            <person name="Wilkins M.J."/>
            <person name="Williams K.H."/>
            <person name="Banfield J.F."/>
        </authorList>
    </citation>
    <scope>NUCLEOTIDE SEQUENCE [LARGE SCALE GENOMIC DNA]</scope>
</reference>
<evidence type="ECO:0000256" key="1">
    <source>
        <dbReference type="ARBA" id="ARBA00006739"/>
    </source>
</evidence>
<evidence type="ECO:0000256" key="3">
    <source>
        <dbReference type="ARBA" id="ARBA00022679"/>
    </source>
</evidence>
<organism evidence="5 6">
    <name type="scientific">Candidatus Woesebacteria bacterium GW2011_GWC1_38_13</name>
    <dbReference type="NCBI Taxonomy" id="1618583"/>
    <lineage>
        <taxon>Bacteria</taxon>
        <taxon>Candidatus Woeseibacteriota</taxon>
    </lineage>
</organism>
<name>A0A0G0IVZ4_9BACT</name>
<dbReference type="Proteomes" id="UP000034096">
    <property type="component" value="Unassembled WGS sequence"/>
</dbReference>
<evidence type="ECO:0000259" key="4">
    <source>
        <dbReference type="Pfam" id="PF00535"/>
    </source>
</evidence>
<sequence length="317" mass="36348">QQIMSTHERNFPIVYIIVLNWNRSDDTIACLDSLNKITISDYKMKVVLVDNGSSDDSVQRLKKYNAGNMNIKLIEKTDNLGFAAGNNVGIKYALKNNADYVFILNNDTLVDKDIVNKLLKAAVRYKDAGIFTPKIYFARGFEFHKKYKKNELGKIIWSAGGEIDWNNVYGKNAGVDEVDNGQFGKDRETDFATGAAMFVRSKVFIKYRLFDERYFMYFEDVDLCFRYKRSGGKIIYVGSAILWHKVAQSSGIGSDLNDYYITRNRLLFGMGYAPLRTKLALYKESVKFLMYGRPMQKKGVIDFYTAKFGRGTIENKL</sequence>
<comment type="similarity">
    <text evidence="1">Belongs to the glycosyltransferase 2 family.</text>
</comment>
<dbReference type="Gene3D" id="3.90.550.10">
    <property type="entry name" value="Spore Coat Polysaccharide Biosynthesis Protein SpsA, Chain A"/>
    <property type="match status" value="1"/>
</dbReference>
<proteinExistence type="inferred from homology"/>
<protein>
    <recommendedName>
        <fullName evidence="4">Glycosyltransferase 2-like domain-containing protein</fullName>
    </recommendedName>
</protein>
<evidence type="ECO:0000313" key="5">
    <source>
        <dbReference type="EMBL" id="KKQ55210.1"/>
    </source>
</evidence>
<dbReference type="GO" id="GO:0016757">
    <property type="term" value="F:glycosyltransferase activity"/>
    <property type="evidence" value="ECO:0007669"/>
    <property type="project" value="UniProtKB-KW"/>
</dbReference>
<keyword evidence="3" id="KW-0808">Transferase</keyword>
<comment type="caution">
    <text evidence="5">The sequence shown here is derived from an EMBL/GenBank/DDBJ whole genome shotgun (WGS) entry which is preliminary data.</text>
</comment>
<dbReference type="InterPro" id="IPR001173">
    <property type="entry name" value="Glyco_trans_2-like"/>
</dbReference>
<dbReference type="SUPFAM" id="SSF53448">
    <property type="entry name" value="Nucleotide-diphospho-sugar transferases"/>
    <property type="match status" value="1"/>
</dbReference>
<gene>
    <name evidence="5" type="ORF">US75_C0028G0001</name>
</gene>
<dbReference type="CDD" id="cd04186">
    <property type="entry name" value="GT_2_like_c"/>
    <property type="match status" value="1"/>
</dbReference>
<dbReference type="Pfam" id="PF00535">
    <property type="entry name" value="Glycos_transf_2"/>
    <property type="match status" value="1"/>
</dbReference>
<keyword evidence="2" id="KW-0328">Glycosyltransferase</keyword>
<feature type="domain" description="Glycosyltransferase 2-like" evidence="4">
    <location>
        <begin position="16"/>
        <end position="156"/>
    </location>
</feature>
<evidence type="ECO:0000256" key="2">
    <source>
        <dbReference type="ARBA" id="ARBA00022676"/>
    </source>
</evidence>
<evidence type="ECO:0000313" key="6">
    <source>
        <dbReference type="Proteomes" id="UP000034096"/>
    </source>
</evidence>
<dbReference type="PANTHER" id="PTHR43179">
    <property type="entry name" value="RHAMNOSYLTRANSFERASE WBBL"/>
    <property type="match status" value="1"/>
</dbReference>
<dbReference type="STRING" id="1618583.US75_C0028G0001"/>
<dbReference type="AlphaFoldDB" id="A0A0G0IVZ4"/>
<dbReference type="PANTHER" id="PTHR43179:SF12">
    <property type="entry name" value="GALACTOFURANOSYLTRANSFERASE GLFT2"/>
    <property type="match status" value="1"/>
</dbReference>
<accession>A0A0G0IVZ4</accession>
<dbReference type="InterPro" id="IPR029044">
    <property type="entry name" value="Nucleotide-diphossugar_trans"/>
</dbReference>
<dbReference type="EMBL" id="LBUE01000028">
    <property type="protein sequence ID" value="KKQ55210.1"/>
    <property type="molecule type" value="Genomic_DNA"/>
</dbReference>
<feature type="non-terminal residue" evidence="5">
    <location>
        <position position="1"/>
    </location>
</feature>